<evidence type="ECO:0000313" key="10">
    <source>
        <dbReference type="Proteomes" id="UP000578697"/>
    </source>
</evidence>
<dbReference type="InterPro" id="IPR001367">
    <property type="entry name" value="Fe_dep_repressor"/>
</dbReference>
<dbReference type="GO" id="GO:0003700">
    <property type="term" value="F:DNA-binding transcription factor activity"/>
    <property type="evidence" value="ECO:0007669"/>
    <property type="project" value="InterPro"/>
</dbReference>
<dbReference type="AlphaFoldDB" id="A0A840SAH5"/>
<evidence type="ECO:0000256" key="2">
    <source>
        <dbReference type="ARBA" id="ARBA00022386"/>
    </source>
</evidence>
<feature type="domain" description="HTH dtxR-type" evidence="7">
    <location>
        <begin position="4"/>
        <end position="65"/>
    </location>
</feature>
<dbReference type="EMBL" id="CP031517">
    <property type="protein sequence ID" value="QOS40560.1"/>
    <property type="molecule type" value="Genomic_DNA"/>
</dbReference>
<accession>A0A840SAH5</accession>
<keyword evidence="3" id="KW-0805">Transcription regulation</keyword>
<dbReference type="Gene3D" id="1.10.10.10">
    <property type="entry name" value="Winged helix-like DNA-binding domain superfamily/Winged helix DNA-binding domain"/>
    <property type="match status" value="1"/>
</dbReference>
<protein>
    <recommendedName>
        <fullName evidence="2">Transcriptional regulator MntR</fullName>
    </recommendedName>
</protein>
<evidence type="ECO:0000256" key="1">
    <source>
        <dbReference type="ARBA" id="ARBA00007871"/>
    </source>
</evidence>
<comment type="similarity">
    <text evidence="1">Belongs to the DtxR/MntR family.</text>
</comment>
<dbReference type="InterPro" id="IPR036390">
    <property type="entry name" value="WH_DNA-bd_sf"/>
</dbReference>
<dbReference type="PANTHER" id="PTHR33238">
    <property type="entry name" value="IRON (METAL) DEPENDENT REPRESSOR, DTXR FAMILY"/>
    <property type="match status" value="1"/>
</dbReference>
<organism evidence="8 10">
    <name type="scientific">Treponema rectale</name>
    <dbReference type="NCBI Taxonomy" id="744512"/>
    <lineage>
        <taxon>Bacteria</taxon>
        <taxon>Pseudomonadati</taxon>
        <taxon>Spirochaetota</taxon>
        <taxon>Spirochaetia</taxon>
        <taxon>Spirochaetales</taxon>
        <taxon>Treponemataceae</taxon>
        <taxon>Treponema</taxon>
    </lineage>
</organism>
<dbReference type="Pfam" id="PF02742">
    <property type="entry name" value="Fe_dep_repr_C"/>
    <property type="match status" value="1"/>
</dbReference>
<dbReference type="Gene3D" id="1.10.60.10">
    <property type="entry name" value="Iron dependent repressor, metal binding and dimerisation domain"/>
    <property type="match status" value="1"/>
</dbReference>
<dbReference type="GO" id="GO:0003677">
    <property type="term" value="F:DNA binding"/>
    <property type="evidence" value="ECO:0007669"/>
    <property type="project" value="UniProtKB-KW"/>
</dbReference>
<proteinExistence type="inferred from homology"/>
<dbReference type="GO" id="GO:0046914">
    <property type="term" value="F:transition metal ion binding"/>
    <property type="evidence" value="ECO:0007669"/>
    <property type="project" value="InterPro"/>
</dbReference>
<evidence type="ECO:0000259" key="7">
    <source>
        <dbReference type="PROSITE" id="PS50944"/>
    </source>
</evidence>
<reference evidence="8 10" key="2">
    <citation type="submission" date="2020-08" db="EMBL/GenBank/DDBJ databases">
        <title>Genomic Encyclopedia of Type Strains, Phase IV (KMG-IV): sequencing the most valuable type-strain genomes for metagenomic binning, comparative biology and taxonomic classification.</title>
        <authorList>
            <person name="Goeker M."/>
        </authorList>
    </citation>
    <scope>NUCLEOTIDE SEQUENCE [LARGE SCALE GENOMIC DNA]</scope>
    <source>
        <strain evidence="8 10">DSM 103679</strain>
    </source>
</reference>
<dbReference type="Proteomes" id="UP000578697">
    <property type="component" value="Unassembled WGS sequence"/>
</dbReference>
<keyword evidence="10" id="KW-1185">Reference proteome</keyword>
<keyword evidence="5" id="KW-0804">Transcription</keyword>
<comment type="function">
    <text evidence="6">In the presence of manganese, represses expression of mntH and mntS. Up-regulates expression of mntP.</text>
</comment>
<sequence>MAEIHESGEDYLEAILRLHKEFGIARSVDVAKKLNVSKPSVSRAMGILEDNGYVTVNEIGALELTEKGKKKAVEVYERHVLLTKFLVKITGVSEEQAEENACKIEHDIDDDVKKGIQTWMEKNA</sequence>
<dbReference type="InterPro" id="IPR022687">
    <property type="entry name" value="HTH_DTXR"/>
</dbReference>
<evidence type="ECO:0000313" key="11">
    <source>
        <dbReference type="Proteomes" id="UP000593591"/>
    </source>
</evidence>
<dbReference type="RefSeq" id="WP_184651159.1">
    <property type="nucleotide sequence ID" value="NZ_JACHFR010000001.1"/>
</dbReference>
<evidence type="ECO:0000256" key="5">
    <source>
        <dbReference type="ARBA" id="ARBA00023163"/>
    </source>
</evidence>
<name>A0A840SAH5_9SPIR</name>
<dbReference type="SMART" id="SM00529">
    <property type="entry name" value="HTH_DTXR"/>
    <property type="match status" value="1"/>
</dbReference>
<dbReference type="KEGG" id="trc:DYE49_08840"/>
<gene>
    <name evidence="9" type="ORF">DYE49_08840</name>
    <name evidence="8" type="ORF">HNP77_000054</name>
</gene>
<evidence type="ECO:0000313" key="8">
    <source>
        <dbReference type="EMBL" id="MBB5217710.1"/>
    </source>
</evidence>
<dbReference type="Proteomes" id="UP000593591">
    <property type="component" value="Chromosome"/>
</dbReference>
<keyword evidence="4" id="KW-0238">DNA-binding</keyword>
<dbReference type="Pfam" id="PF01325">
    <property type="entry name" value="Fe_dep_repress"/>
    <property type="match status" value="1"/>
</dbReference>
<reference evidence="9 11" key="1">
    <citation type="submission" date="2018-08" db="EMBL/GenBank/DDBJ databases">
        <title>The first complete genome of Treponema rectale (CHPAT), a commensal spirochete of the bovine rectum.</title>
        <authorList>
            <person name="Staton G.J."/>
            <person name="Clegg S.R."/>
            <person name="Carter S.D."/>
            <person name="Radford A.D."/>
            <person name="Darby A."/>
            <person name="Hall N."/>
            <person name="Birtles R.J."/>
            <person name="Evans N.J."/>
        </authorList>
    </citation>
    <scope>NUCLEOTIDE SEQUENCE [LARGE SCALE GENOMIC DNA]</scope>
    <source>
        <strain evidence="9 11">CHPA</strain>
    </source>
</reference>
<dbReference type="GO" id="GO:0046983">
    <property type="term" value="F:protein dimerization activity"/>
    <property type="evidence" value="ECO:0007669"/>
    <property type="project" value="InterPro"/>
</dbReference>
<evidence type="ECO:0000256" key="3">
    <source>
        <dbReference type="ARBA" id="ARBA00023015"/>
    </source>
</evidence>
<dbReference type="PROSITE" id="PS50944">
    <property type="entry name" value="HTH_DTXR"/>
    <property type="match status" value="1"/>
</dbReference>
<dbReference type="EMBL" id="JACHFR010000001">
    <property type="protein sequence ID" value="MBB5217710.1"/>
    <property type="molecule type" value="Genomic_DNA"/>
</dbReference>
<dbReference type="InterPro" id="IPR036421">
    <property type="entry name" value="Fe_dep_repressor_sf"/>
</dbReference>
<dbReference type="SUPFAM" id="SSF46785">
    <property type="entry name" value="Winged helix' DNA-binding domain"/>
    <property type="match status" value="1"/>
</dbReference>
<evidence type="ECO:0000256" key="6">
    <source>
        <dbReference type="ARBA" id="ARBA00025185"/>
    </source>
</evidence>
<dbReference type="SUPFAM" id="SSF47979">
    <property type="entry name" value="Iron-dependent repressor protein, dimerization domain"/>
    <property type="match status" value="1"/>
</dbReference>
<dbReference type="InterPro" id="IPR022689">
    <property type="entry name" value="Iron_dep_repressor"/>
</dbReference>
<dbReference type="InterPro" id="IPR050536">
    <property type="entry name" value="DtxR_MntR_Metal-Reg"/>
</dbReference>
<dbReference type="PANTHER" id="PTHR33238:SF7">
    <property type="entry name" value="IRON-DEPENDENT TRANSCRIPTIONAL REGULATOR"/>
    <property type="match status" value="1"/>
</dbReference>
<evidence type="ECO:0000256" key="4">
    <source>
        <dbReference type="ARBA" id="ARBA00023125"/>
    </source>
</evidence>
<dbReference type="InterPro" id="IPR036388">
    <property type="entry name" value="WH-like_DNA-bd_sf"/>
</dbReference>
<evidence type="ECO:0000313" key="9">
    <source>
        <dbReference type="EMBL" id="QOS40560.1"/>
    </source>
</evidence>